<evidence type="ECO:0000256" key="2">
    <source>
        <dbReference type="ARBA" id="ARBA00023002"/>
    </source>
</evidence>
<dbReference type="PANTHER" id="PTHR42760">
    <property type="entry name" value="SHORT-CHAIN DEHYDROGENASES/REDUCTASES FAMILY MEMBER"/>
    <property type="match status" value="1"/>
</dbReference>
<dbReference type="Proteomes" id="UP000078572">
    <property type="component" value="Chromosome 1"/>
</dbReference>
<dbReference type="GO" id="GO:0016616">
    <property type="term" value="F:oxidoreductase activity, acting on the CH-OH group of donors, NAD or NADP as acceptor"/>
    <property type="evidence" value="ECO:0007669"/>
    <property type="project" value="TreeGrafter"/>
</dbReference>
<dbReference type="OrthoDB" id="9793499at2"/>
<organism evidence="3 4">
    <name type="scientific">Ralstonia insidiosa</name>
    <dbReference type="NCBI Taxonomy" id="190721"/>
    <lineage>
        <taxon>Bacteria</taxon>
        <taxon>Pseudomonadati</taxon>
        <taxon>Pseudomonadota</taxon>
        <taxon>Betaproteobacteria</taxon>
        <taxon>Burkholderiales</taxon>
        <taxon>Burkholderiaceae</taxon>
        <taxon>Ralstonia</taxon>
    </lineage>
</organism>
<keyword evidence="4" id="KW-1185">Reference proteome</keyword>
<name>A0A191ZVB8_9RALS</name>
<keyword evidence="2" id="KW-0560">Oxidoreductase</keyword>
<dbReference type="RefSeq" id="WP_064802788.1">
    <property type="nucleotide sequence ID" value="NZ_CP016022.1"/>
</dbReference>
<dbReference type="PRINTS" id="PR00081">
    <property type="entry name" value="GDHRDH"/>
</dbReference>
<comment type="similarity">
    <text evidence="1">Belongs to the short-chain dehydrogenases/reductases (SDR) family.</text>
</comment>
<evidence type="ECO:0000313" key="3">
    <source>
        <dbReference type="EMBL" id="ANJ72095.1"/>
    </source>
</evidence>
<accession>A0A191ZVB8</accession>
<dbReference type="PRINTS" id="PR00080">
    <property type="entry name" value="SDRFAMILY"/>
</dbReference>
<proteinExistence type="inferred from homology"/>
<reference evidence="4" key="1">
    <citation type="submission" date="2016-06" db="EMBL/GenBank/DDBJ databases">
        <authorList>
            <person name="Xu Y."/>
            <person name="Nagy A."/>
            <person name="Yan X."/>
            <person name="Kim S.W."/>
            <person name="Haley B."/>
            <person name="Liu N.T."/>
            <person name="Nou X."/>
        </authorList>
    </citation>
    <scope>NUCLEOTIDE SEQUENCE [LARGE SCALE GENOMIC DNA]</scope>
    <source>
        <strain evidence="4">ATCC 49129</strain>
    </source>
</reference>
<gene>
    <name evidence="3" type="ORF">A9Y76_06290</name>
</gene>
<dbReference type="InterPro" id="IPR036291">
    <property type="entry name" value="NAD(P)-bd_dom_sf"/>
</dbReference>
<evidence type="ECO:0000256" key="1">
    <source>
        <dbReference type="ARBA" id="ARBA00006484"/>
    </source>
</evidence>
<dbReference type="GeneID" id="61525629"/>
<dbReference type="Pfam" id="PF13561">
    <property type="entry name" value="adh_short_C2"/>
    <property type="match status" value="1"/>
</dbReference>
<dbReference type="EMBL" id="CP016022">
    <property type="protein sequence ID" value="ANJ72095.1"/>
    <property type="molecule type" value="Genomic_DNA"/>
</dbReference>
<dbReference type="PANTHER" id="PTHR42760:SF133">
    <property type="entry name" value="3-OXOACYL-[ACYL-CARRIER-PROTEIN] REDUCTASE"/>
    <property type="match status" value="1"/>
</dbReference>
<dbReference type="Gene3D" id="3.40.50.720">
    <property type="entry name" value="NAD(P)-binding Rossmann-like Domain"/>
    <property type="match status" value="1"/>
</dbReference>
<dbReference type="SUPFAM" id="SSF51735">
    <property type="entry name" value="NAD(P)-binding Rossmann-fold domains"/>
    <property type="match status" value="1"/>
</dbReference>
<dbReference type="InterPro" id="IPR002347">
    <property type="entry name" value="SDR_fam"/>
</dbReference>
<protein>
    <submittedName>
        <fullName evidence="3">Short-chain dehydrogenase</fullName>
    </submittedName>
</protein>
<dbReference type="FunFam" id="3.40.50.720:FF:000084">
    <property type="entry name" value="Short-chain dehydrogenase reductase"/>
    <property type="match status" value="1"/>
</dbReference>
<sequence>MNERTFAPQDRLDGEVAVITGGNGAIGNATACRLAALGARVVLLQRAPAAASQALLQSLPGAGHFAIEASVTDSASLARAARAVVEKTGGATILVNSAGFTKPVPTADLDGLDDALIDDIFATTWRGTFAAIRAFTPQLKAHGDGLIVNVSSIAAFTGLGSNLAYAAAKAGIDATTKALAKTLAPAIRVLAVSPGIVDTGFVSGRDAQFNERVGATIPLKRVGVADDVASAIVACATTLRYATGSILVVDGGRHLG</sequence>
<dbReference type="AlphaFoldDB" id="A0A191ZVB8"/>
<dbReference type="STRING" id="190721.ACS15_1439"/>
<dbReference type="CDD" id="cd05233">
    <property type="entry name" value="SDR_c"/>
    <property type="match status" value="1"/>
</dbReference>
<evidence type="ECO:0000313" key="4">
    <source>
        <dbReference type="Proteomes" id="UP000078572"/>
    </source>
</evidence>